<accession>A0A5B0SVU1</accession>
<organism evidence="1 2">
    <name type="scientific">Citrobacter portucalensis</name>
    <dbReference type="NCBI Taxonomy" id="1639133"/>
    <lineage>
        <taxon>Bacteria</taxon>
        <taxon>Pseudomonadati</taxon>
        <taxon>Pseudomonadota</taxon>
        <taxon>Gammaproteobacteria</taxon>
        <taxon>Enterobacterales</taxon>
        <taxon>Enterobacteriaceae</taxon>
        <taxon>Citrobacter</taxon>
        <taxon>Citrobacter freundii complex</taxon>
    </lineage>
</organism>
<name>A0A5B0SVU1_9ENTR</name>
<gene>
    <name evidence="1" type="ORF">D3H66_19370</name>
</gene>
<comment type="caution">
    <text evidence="1">The sequence shown here is derived from an EMBL/GenBank/DDBJ whole genome shotgun (WGS) entry which is preliminary data.</text>
</comment>
<proteinExistence type="predicted"/>
<sequence length="171" mass="19519">MLTNIREVSNCKSVGKREYSIDDFTQDMILLLPKSPKSFIHILKMAFGRSFSFTEYEIHSSINEISVEVTAKVLEGYLANVNPIPVIALKNRPEIDPDVMEVLNDNDVHIAMLIARHLYGDFTETVDEHRELSERALRTGHGTYKTTFNYLSRSVCIETSLADFRSTVYLV</sequence>
<dbReference type="AlphaFoldDB" id="A0A5B0SVU1"/>
<reference evidence="1 2" key="1">
    <citation type="submission" date="2019-08" db="EMBL/GenBank/DDBJ databases">
        <title>Draft genome sequence of Citrobacter portucalensis strain isolated from green turtle.</title>
        <authorList>
            <person name="Fernandes M.R."/>
            <person name="Sellera F.P."/>
            <person name="Goldeberg D.W."/>
            <person name="Costa D.C."/>
            <person name="Lincopan N."/>
        </authorList>
    </citation>
    <scope>NUCLEOTIDE SEQUENCE [LARGE SCALE GENOMIC DNA]</scope>
    <source>
        <strain evidence="1 2">TV06</strain>
    </source>
</reference>
<dbReference type="Proteomes" id="UP000323297">
    <property type="component" value="Unassembled WGS sequence"/>
</dbReference>
<protein>
    <submittedName>
        <fullName evidence="1">Uncharacterized protein</fullName>
    </submittedName>
</protein>
<dbReference type="EMBL" id="VTZD01000024">
    <property type="protein sequence ID" value="KAA1141937.1"/>
    <property type="molecule type" value="Genomic_DNA"/>
</dbReference>
<dbReference type="RefSeq" id="WP_149608082.1">
    <property type="nucleotide sequence ID" value="NZ_VTZD01000024.1"/>
</dbReference>
<evidence type="ECO:0000313" key="1">
    <source>
        <dbReference type="EMBL" id="KAA1141937.1"/>
    </source>
</evidence>
<evidence type="ECO:0000313" key="2">
    <source>
        <dbReference type="Proteomes" id="UP000323297"/>
    </source>
</evidence>